<protein>
    <recommendedName>
        <fullName evidence="4">Lipoprotein</fullName>
    </recommendedName>
</protein>
<organism evidence="2 3">
    <name type="scientific">Sphingobacterium phlebotomi</name>
    <dbReference type="NCBI Taxonomy" id="2605433"/>
    <lineage>
        <taxon>Bacteria</taxon>
        <taxon>Pseudomonadati</taxon>
        <taxon>Bacteroidota</taxon>
        <taxon>Sphingobacteriia</taxon>
        <taxon>Sphingobacteriales</taxon>
        <taxon>Sphingobacteriaceae</taxon>
        <taxon>Sphingobacterium</taxon>
    </lineage>
</organism>
<comment type="caution">
    <text evidence="2">The sequence shown here is derived from an EMBL/GenBank/DDBJ whole genome shotgun (WGS) entry which is preliminary data.</text>
</comment>
<sequence length="314" mass="35495">MMTKKKILYLSLSILFIVVACSKDNREDGDLGPVVTEPFIEGTVEMGMYSHGIDLGYYIKNIDFSRNDTREQLENLIEERGSEQDFISHFQAIGEQNPFAALVLVINTSICDYYIKGETVLGKAQGFGYIYDHFHDQGNDVGKIYMETNAQVFEIPEADRKLYVEYAPSAQKETNPNSSFDADLFDRKPLSKNENILGYACDVTEYTPKSGSTSPSGVVMHKILVYTSPLFSNTINFTHPFYVPEAGGILRVDIFLEDSEQPTLEMRPHKITPRSISETDLAIQNTEPIYTIDDFNWGIKSLAIFMSGWSTFED</sequence>
<feature type="signal peptide" evidence="1">
    <location>
        <begin position="1"/>
        <end position="22"/>
    </location>
</feature>
<evidence type="ECO:0000313" key="3">
    <source>
        <dbReference type="Proteomes" id="UP000322362"/>
    </source>
</evidence>
<dbReference type="PROSITE" id="PS51257">
    <property type="entry name" value="PROKAR_LIPOPROTEIN"/>
    <property type="match status" value="1"/>
</dbReference>
<keyword evidence="1" id="KW-0732">Signal</keyword>
<accession>A0A5D4HBU1</accession>
<evidence type="ECO:0000256" key="1">
    <source>
        <dbReference type="SAM" id="SignalP"/>
    </source>
</evidence>
<proteinExistence type="predicted"/>
<evidence type="ECO:0000313" key="2">
    <source>
        <dbReference type="EMBL" id="TYR37289.1"/>
    </source>
</evidence>
<dbReference type="Proteomes" id="UP000322362">
    <property type="component" value="Unassembled WGS sequence"/>
</dbReference>
<gene>
    <name evidence="2" type="ORF">FXV77_04580</name>
</gene>
<dbReference type="RefSeq" id="WP_148918031.1">
    <property type="nucleotide sequence ID" value="NZ_VTAV01000002.1"/>
</dbReference>
<dbReference type="EMBL" id="VTAV01000002">
    <property type="protein sequence ID" value="TYR37289.1"/>
    <property type="molecule type" value="Genomic_DNA"/>
</dbReference>
<keyword evidence="3" id="KW-1185">Reference proteome</keyword>
<dbReference type="AlphaFoldDB" id="A0A5D4HBU1"/>
<feature type="chain" id="PRO_5022758724" description="Lipoprotein" evidence="1">
    <location>
        <begin position="23"/>
        <end position="314"/>
    </location>
</feature>
<evidence type="ECO:0008006" key="4">
    <source>
        <dbReference type="Google" id="ProtNLM"/>
    </source>
</evidence>
<reference evidence="2 3" key="1">
    <citation type="submission" date="2019-08" db="EMBL/GenBank/DDBJ databases">
        <title>Phlebobacter frassis gen. nov. sp. nov., a new member of family Sphingobacteriaceae isolated from sand fly rearing media.</title>
        <authorList>
            <person name="Kakumanu M.L."/>
            <person name="Marayati B.F."/>
            <person name="Wada-Katsumata A."/>
            <person name="Wasserberg G."/>
            <person name="Schal C."/>
            <person name="Apperson C.S."/>
            <person name="Ponnusamy L."/>
        </authorList>
    </citation>
    <scope>NUCLEOTIDE SEQUENCE [LARGE SCALE GENOMIC DNA]</scope>
    <source>
        <strain evidence="2 3">SSI9</strain>
    </source>
</reference>
<name>A0A5D4HBU1_9SPHI</name>